<accession>A0A368BW31</accession>
<proteinExistence type="inferred from homology"/>
<comment type="subcellular location">
    <subcellularLocation>
        <location evidence="1">Cytoplasm</location>
    </subcellularLocation>
</comment>
<reference evidence="8 9" key="1">
    <citation type="journal article" date="2018" name="Microbiome">
        <title>Fine metagenomic profile of the Mediterranean stratified and mixed water columns revealed by assembly and recruitment.</title>
        <authorList>
            <person name="Haro-Moreno J.M."/>
            <person name="Lopez-Perez M."/>
            <person name="De La Torre J.R."/>
            <person name="Picazo A."/>
            <person name="Camacho A."/>
            <person name="Rodriguez-Valera F."/>
        </authorList>
    </citation>
    <scope>NUCLEOTIDE SEQUENCE [LARGE SCALE GENOMIC DNA]</scope>
    <source>
        <strain evidence="8">MED-G82</strain>
    </source>
</reference>
<dbReference type="GO" id="GO:0005829">
    <property type="term" value="C:cytosol"/>
    <property type="evidence" value="ECO:0007669"/>
    <property type="project" value="TreeGrafter"/>
</dbReference>
<dbReference type="GO" id="GO:0005524">
    <property type="term" value="F:ATP binding"/>
    <property type="evidence" value="ECO:0007669"/>
    <property type="project" value="UniProtKB-KW"/>
</dbReference>
<evidence type="ECO:0000313" key="9">
    <source>
        <dbReference type="Proteomes" id="UP000253307"/>
    </source>
</evidence>
<gene>
    <name evidence="8" type="ORF">DBW96_02060</name>
</gene>
<dbReference type="Pfam" id="PF02562">
    <property type="entry name" value="PhoH"/>
    <property type="match status" value="1"/>
</dbReference>
<evidence type="ECO:0000256" key="6">
    <source>
        <dbReference type="ARBA" id="ARBA00039970"/>
    </source>
</evidence>
<evidence type="ECO:0000256" key="4">
    <source>
        <dbReference type="ARBA" id="ARBA00022741"/>
    </source>
</evidence>
<name>A0A368BW31_9GAMM</name>
<evidence type="ECO:0000259" key="7">
    <source>
        <dbReference type="Pfam" id="PF02562"/>
    </source>
</evidence>
<dbReference type="InterPro" id="IPR051451">
    <property type="entry name" value="PhoH2-like"/>
</dbReference>
<keyword evidence="5" id="KW-0067">ATP-binding</keyword>
<organism evidence="8 9">
    <name type="scientific">SAR86 cluster bacterium</name>
    <dbReference type="NCBI Taxonomy" id="2030880"/>
    <lineage>
        <taxon>Bacteria</taxon>
        <taxon>Pseudomonadati</taxon>
        <taxon>Pseudomonadota</taxon>
        <taxon>Gammaproteobacteria</taxon>
        <taxon>SAR86 cluster</taxon>
    </lineage>
</organism>
<keyword evidence="3" id="KW-0963">Cytoplasm</keyword>
<evidence type="ECO:0000256" key="5">
    <source>
        <dbReference type="ARBA" id="ARBA00022840"/>
    </source>
</evidence>
<sequence length="318" mass="35602">MQDQQISSLHLKLEPENPKYIAAFVGELNGNIKLIEDKFSVRIFHKGNEIKIEGDEKVIEEASNTIQNLYANCCSGIELSSDIIHAALNNKKEDLRSLKEYVIKTPRKQISPRTTNQENYLASIDKHEINFGVGPAGTGKTYLAVAKAIEFLLSEKVDKIVLIRPAVEAGEKLGFLPGDLNQKVDPYLRPLYDALFEMLGVDKANRLFERDIIELAPLAYLRGRTLNNAFIIMDESQNTTIDQMKMFLTRTGFGSYVVVNGDMSQVDLPKNVLSGLRHAIGVLKDVNGISITEFNSKDVVRHPLVKKIIDAYADHENS</sequence>
<dbReference type="PANTHER" id="PTHR30473">
    <property type="entry name" value="PROTEIN PHOH"/>
    <property type="match status" value="1"/>
</dbReference>
<comment type="caution">
    <text evidence="8">The sequence shown here is derived from an EMBL/GenBank/DDBJ whole genome shotgun (WGS) entry which is preliminary data.</text>
</comment>
<dbReference type="EMBL" id="QOPE01000011">
    <property type="protein sequence ID" value="RCL41540.1"/>
    <property type="molecule type" value="Genomic_DNA"/>
</dbReference>
<evidence type="ECO:0000256" key="2">
    <source>
        <dbReference type="ARBA" id="ARBA00010393"/>
    </source>
</evidence>
<dbReference type="PANTHER" id="PTHR30473:SF1">
    <property type="entry name" value="PHOH-LIKE PROTEIN"/>
    <property type="match status" value="1"/>
</dbReference>
<dbReference type="InterPro" id="IPR027417">
    <property type="entry name" value="P-loop_NTPase"/>
</dbReference>
<feature type="domain" description="PhoH-like protein" evidence="7">
    <location>
        <begin position="109"/>
        <end position="312"/>
    </location>
</feature>
<dbReference type="AlphaFoldDB" id="A0A368BW31"/>
<dbReference type="InterPro" id="IPR003714">
    <property type="entry name" value="PhoH"/>
</dbReference>
<comment type="similarity">
    <text evidence="2">Belongs to the PhoH family.</text>
</comment>
<dbReference type="Proteomes" id="UP000253307">
    <property type="component" value="Unassembled WGS sequence"/>
</dbReference>
<protein>
    <recommendedName>
        <fullName evidence="6">PhoH-like protein</fullName>
    </recommendedName>
</protein>
<keyword evidence="4" id="KW-0547">Nucleotide-binding</keyword>
<evidence type="ECO:0000313" key="8">
    <source>
        <dbReference type="EMBL" id="RCL41540.1"/>
    </source>
</evidence>
<dbReference type="Gene3D" id="3.40.50.300">
    <property type="entry name" value="P-loop containing nucleotide triphosphate hydrolases"/>
    <property type="match status" value="1"/>
</dbReference>
<dbReference type="SUPFAM" id="SSF52540">
    <property type="entry name" value="P-loop containing nucleoside triphosphate hydrolases"/>
    <property type="match status" value="1"/>
</dbReference>
<dbReference type="FunFam" id="3.40.50.300:FF:000013">
    <property type="entry name" value="PhoH family ATPase"/>
    <property type="match status" value="1"/>
</dbReference>
<evidence type="ECO:0000256" key="3">
    <source>
        <dbReference type="ARBA" id="ARBA00022490"/>
    </source>
</evidence>
<evidence type="ECO:0000256" key="1">
    <source>
        <dbReference type="ARBA" id="ARBA00004496"/>
    </source>
</evidence>